<accession>A0A7M1RX34</accession>
<dbReference type="PROSITE" id="PS00141">
    <property type="entry name" value="ASP_PROTEASE"/>
    <property type="match status" value="1"/>
</dbReference>
<dbReference type="GO" id="GO:0006508">
    <property type="term" value="P:proteolysis"/>
    <property type="evidence" value="ECO:0007669"/>
    <property type="project" value="InterPro"/>
</dbReference>
<proteinExistence type="predicted"/>
<dbReference type="RefSeq" id="YP_010111155.1">
    <property type="nucleotide sequence ID" value="NC_055878.1"/>
</dbReference>
<protein>
    <recommendedName>
        <fullName evidence="4">Peptidase A2 domain-containing protein</fullName>
    </recommendedName>
</protein>
<dbReference type="InterPro" id="IPR021109">
    <property type="entry name" value="Peptidase_aspartic_dom_sf"/>
</dbReference>
<evidence type="ECO:0000256" key="1">
    <source>
        <dbReference type="SAM" id="Phobius"/>
    </source>
</evidence>
<dbReference type="KEGG" id="vg:65129489"/>
<evidence type="ECO:0000313" key="2">
    <source>
        <dbReference type="EMBL" id="QOR58997.1"/>
    </source>
</evidence>
<name>A0A7M1RX34_9CAUD</name>
<keyword evidence="3" id="KW-1185">Reference proteome</keyword>
<evidence type="ECO:0008006" key="4">
    <source>
        <dbReference type="Google" id="ProtNLM"/>
    </source>
</evidence>
<keyword evidence="1" id="KW-0472">Membrane</keyword>
<dbReference type="Gene3D" id="2.40.70.10">
    <property type="entry name" value="Acid Proteases"/>
    <property type="match status" value="1"/>
</dbReference>
<dbReference type="EMBL" id="MT774385">
    <property type="protein sequence ID" value="QOR58997.1"/>
    <property type="molecule type" value="Genomic_DNA"/>
</dbReference>
<dbReference type="Pfam" id="PF13650">
    <property type="entry name" value="Asp_protease_2"/>
    <property type="match status" value="1"/>
</dbReference>
<feature type="transmembrane region" description="Helical" evidence="1">
    <location>
        <begin position="6"/>
        <end position="25"/>
    </location>
</feature>
<keyword evidence="1" id="KW-1133">Transmembrane helix</keyword>
<sequence length="185" mass="21083">MSVINTIIGIVVGGFVVASVGKIYYEIYKAIKKHNLYDTKYKVSFKKHFKKVKVPLIKMKIAGELRYFVVDSGADNSVLSKTFYDSVDPKNFTDVNYSMKIITPNGETEERPFVEADLSFKKDVFEDIPFLVSDLTSVENHIKSISNIVIAGILGSSFFNKYKWAIDFDERCIWVNPLEAVQENE</sequence>
<dbReference type="InterPro" id="IPR001969">
    <property type="entry name" value="Aspartic_peptidase_AS"/>
</dbReference>
<dbReference type="Proteomes" id="UP000594030">
    <property type="component" value="Segment"/>
</dbReference>
<evidence type="ECO:0000313" key="3">
    <source>
        <dbReference type="Proteomes" id="UP000594030"/>
    </source>
</evidence>
<keyword evidence="1" id="KW-0812">Transmembrane</keyword>
<organism evidence="2 3">
    <name type="scientific">uncultured phage cr108_1</name>
    <dbReference type="NCBI Taxonomy" id="2772069"/>
    <lineage>
        <taxon>Viruses</taxon>
        <taxon>Duplodnaviria</taxon>
        <taxon>Heunggongvirae</taxon>
        <taxon>Uroviricota</taxon>
        <taxon>Caudoviricetes</taxon>
        <taxon>Crassvirales</taxon>
        <taxon>Steigviridae</taxon>
        <taxon>Asinivirinae</taxon>
        <taxon>Pipoluvirus</taxon>
        <taxon>Pipoluvirus rarus</taxon>
    </lineage>
</organism>
<reference evidence="2 3" key="1">
    <citation type="submission" date="2020-07" db="EMBL/GenBank/DDBJ databases">
        <title>Taxonomic proposal: Crassvirales, a new order of highly abundant and diverse bacterial viruses.</title>
        <authorList>
            <person name="Shkoporov A.N."/>
            <person name="Stockdale S.R."/>
            <person name="Guerin E."/>
            <person name="Ross R.P."/>
            <person name="Hill C."/>
        </authorList>
    </citation>
    <scope>NUCLEOTIDE SEQUENCE [LARGE SCALE GENOMIC DNA]</scope>
</reference>
<dbReference type="GO" id="GO:0004190">
    <property type="term" value="F:aspartic-type endopeptidase activity"/>
    <property type="evidence" value="ECO:0007669"/>
    <property type="project" value="InterPro"/>
</dbReference>
<dbReference type="SUPFAM" id="SSF50630">
    <property type="entry name" value="Acid proteases"/>
    <property type="match status" value="1"/>
</dbReference>
<dbReference type="GeneID" id="65129489"/>